<dbReference type="GO" id="GO:0070189">
    <property type="term" value="P:kynurenine metabolic process"/>
    <property type="evidence" value="ECO:0007669"/>
    <property type="project" value="TreeGrafter"/>
</dbReference>
<dbReference type="KEGG" id="bsed:DN745_05240"/>
<comment type="cofactor">
    <cofactor evidence="1">
        <name>FAD</name>
        <dbReference type="ChEBI" id="CHEBI:57692"/>
    </cofactor>
</comment>
<evidence type="ECO:0000256" key="2">
    <source>
        <dbReference type="ARBA" id="ARBA00022630"/>
    </source>
</evidence>
<dbReference type="InterPro" id="IPR036188">
    <property type="entry name" value="FAD/NAD-bd_sf"/>
</dbReference>
<keyword evidence="3" id="KW-0274">FAD</keyword>
<organism evidence="7 8">
    <name type="scientific">Bradymonas sediminis</name>
    <dbReference type="NCBI Taxonomy" id="1548548"/>
    <lineage>
        <taxon>Bacteria</taxon>
        <taxon>Deltaproteobacteria</taxon>
        <taxon>Bradymonadales</taxon>
        <taxon>Bradymonadaceae</taxon>
        <taxon>Bradymonas</taxon>
    </lineage>
</organism>
<evidence type="ECO:0000313" key="7">
    <source>
        <dbReference type="EMBL" id="AWV88773.1"/>
    </source>
</evidence>
<reference evidence="7 8" key="1">
    <citation type="submission" date="2018-06" db="EMBL/GenBank/DDBJ databases">
        <title>Lujinxingia sediminis gen. nov. sp. nov., a new facultative anaerobic member of the class Deltaproteobacteria, and proposal of Lujinxingaceae fam. nov.</title>
        <authorList>
            <person name="Guo L.-Y."/>
            <person name="Li C.-M."/>
            <person name="Wang S."/>
            <person name="Du Z.-J."/>
        </authorList>
    </citation>
    <scope>NUCLEOTIDE SEQUENCE [LARGE SCALE GENOMIC DNA]</scope>
    <source>
        <strain evidence="7 8">FA350</strain>
    </source>
</reference>
<dbReference type="GO" id="GO:0071949">
    <property type="term" value="F:FAD binding"/>
    <property type="evidence" value="ECO:0007669"/>
    <property type="project" value="InterPro"/>
</dbReference>
<dbReference type="GO" id="GO:0004502">
    <property type="term" value="F:kynurenine 3-monooxygenase activity"/>
    <property type="evidence" value="ECO:0007669"/>
    <property type="project" value="TreeGrafter"/>
</dbReference>
<evidence type="ECO:0000256" key="5">
    <source>
        <dbReference type="ARBA" id="ARBA00023002"/>
    </source>
</evidence>
<dbReference type="PANTHER" id="PTHR46028">
    <property type="entry name" value="KYNURENINE 3-MONOOXYGENASE"/>
    <property type="match status" value="1"/>
</dbReference>
<dbReference type="InterPro" id="IPR002938">
    <property type="entry name" value="FAD-bd"/>
</dbReference>
<dbReference type="EMBL" id="CP030032">
    <property type="protein sequence ID" value="AWV88773.1"/>
    <property type="molecule type" value="Genomic_DNA"/>
</dbReference>
<evidence type="ECO:0000256" key="1">
    <source>
        <dbReference type="ARBA" id="ARBA00001974"/>
    </source>
</evidence>
<evidence type="ECO:0000256" key="6">
    <source>
        <dbReference type="ARBA" id="ARBA00023033"/>
    </source>
</evidence>
<keyword evidence="8" id="KW-1185">Reference proteome</keyword>
<dbReference type="PRINTS" id="PR00420">
    <property type="entry name" value="RNGMNOXGNASE"/>
</dbReference>
<protein>
    <submittedName>
        <fullName evidence="7">Kynurenine 3-monooxygenase</fullName>
    </submittedName>
</protein>
<keyword evidence="2" id="KW-0285">Flavoprotein</keyword>
<evidence type="ECO:0000313" key="8">
    <source>
        <dbReference type="Proteomes" id="UP000249799"/>
    </source>
</evidence>
<dbReference type="PANTHER" id="PTHR46028:SF2">
    <property type="entry name" value="KYNURENINE 3-MONOOXYGENASE"/>
    <property type="match status" value="1"/>
</dbReference>
<evidence type="ECO:0000256" key="4">
    <source>
        <dbReference type="ARBA" id="ARBA00022857"/>
    </source>
</evidence>
<accession>A0A2Z4FIN6</accession>
<gene>
    <name evidence="7" type="ORF">DN745_05240</name>
</gene>
<dbReference type="Pfam" id="PF01494">
    <property type="entry name" value="FAD_binding_3"/>
    <property type="match status" value="1"/>
</dbReference>
<dbReference type="OrthoDB" id="5487740at2"/>
<dbReference type="Proteomes" id="UP000249799">
    <property type="component" value="Chromosome"/>
</dbReference>
<name>A0A2Z4FIN6_9DELT</name>
<dbReference type="SUPFAM" id="SSF51905">
    <property type="entry name" value="FAD/NAD(P)-binding domain"/>
    <property type="match status" value="1"/>
</dbReference>
<keyword evidence="4" id="KW-0521">NADP</keyword>
<keyword evidence="6 7" id="KW-0503">Monooxygenase</keyword>
<dbReference type="RefSeq" id="WP_111332768.1">
    <property type="nucleotide sequence ID" value="NZ_CP030032.1"/>
</dbReference>
<keyword evidence="5" id="KW-0560">Oxidoreductase</keyword>
<evidence type="ECO:0000256" key="3">
    <source>
        <dbReference type="ARBA" id="ARBA00022827"/>
    </source>
</evidence>
<proteinExistence type="predicted"/>
<sequence>MTKNGILDSDKVESTVIGAGPVGCVLALVLARRGHQVTLYERRPDIRHEDPAGGRSINLVLTERGLRILGRLGLRDEILSLTVPVLGRMMHSLESKLAYQPYGKDDSECNYSVSRTRLNASLLDAAEAAGVAIHFNQICIDADFESGQVELKDAVSGEHTRRAAGVIFGADGSPSAIRHALVAQGHAEATVDKLNFGYKELYFPAPSSSTDTAAMADHALHIWPRGDHFLMGLANLDGSFTGTAYLPLDGKNSFAELDTPASVRAFFEGQYPDSVRLLSDDFVDAFLANPTGTLGTVRCAPYHLDARALLVGDAAHGIVPFFGQGLNCGFEDCLVLDDLFEQFAHNNAPPEDRLAAIFAQFSALRKPNADAIAEMALDNFVEMRAKVGDPNFLLQKKVEHRIENEMPDIYRSRYAVVMYSALPYRRAFEIGELQQAILRELCEGIEDAAQADMRQARDLIEAKLLPYYERFGIALDF</sequence>
<dbReference type="AlphaFoldDB" id="A0A2Z4FIN6"/>
<dbReference type="Gene3D" id="3.50.50.60">
    <property type="entry name" value="FAD/NAD(P)-binding domain"/>
    <property type="match status" value="1"/>
</dbReference>